<evidence type="ECO:0000256" key="12">
    <source>
        <dbReference type="ARBA" id="ARBA00023242"/>
    </source>
</evidence>
<dbReference type="InterPro" id="IPR029052">
    <property type="entry name" value="Metallo-depent_PP-like"/>
</dbReference>
<dbReference type="GO" id="GO:0046872">
    <property type="term" value="F:metal ion binding"/>
    <property type="evidence" value="ECO:0007669"/>
    <property type="project" value="UniProtKB-KW"/>
</dbReference>
<organism evidence="15 16">
    <name type="scientific">Cylindrobasidium torrendii FP15055 ss-10</name>
    <dbReference type="NCBI Taxonomy" id="1314674"/>
    <lineage>
        <taxon>Eukaryota</taxon>
        <taxon>Fungi</taxon>
        <taxon>Dikarya</taxon>
        <taxon>Basidiomycota</taxon>
        <taxon>Agaricomycotina</taxon>
        <taxon>Agaricomycetes</taxon>
        <taxon>Agaricomycetidae</taxon>
        <taxon>Agaricales</taxon>
        <taxon>Marasmiineae</taxon>
        <taxon>Physalacriaceae</taxon>
        <taxon>Cylindrobasidium</taxon>
    </lineage>
</organism>
<dbReference type="SMART" id="SM01124">
    <property type="entry name" value="DBR1"/>
    <property type="match status" value="1"/>
</dbReference>
<feature type="domain" description="Lariat debranching enzyme C-terminal" evidence="14">
    <location>
        <begin position="284"/>
        <end position="451"/>
    </location>
</feature>
<evidence type="ECO:0000313" key="16">
    <source>
        <dbReference type="Proteomes" id="UP000054007"/>
    </source>
</evidence>
<protein>
    <recommendedName>
        <fullName evidence="14">Lariat debranching enzyme C-terminal domain-containing protein</fullName>
    </recommendedName>
</protein>
<evidence type="ECO:0000256" key="11">
    <source>
        <dbReference type="ARBA" id="ARBA00023211"/>
    </source>
</evidence>
<evidence type="ECO:0000256" key="6">
    <source>
        <dbReference type="ARBA" id="ARBA00022664"/>
    </source>
</evidence>
<dbReference type="AlphaFoldDB" id="A0A0D7AX05"/>
<comment type="cofactor">
    <cofactor evidence="2">
        <name>Zn(2+)</name>
        <dbReference type="ChEBI" id="CHEBI:29105"/>
    </cofactor>
</comment>
<dbReference type="GO" id="GO:0005634">
    <property type="term" value="C:nucleus"/>
    <property type="evidence" value="ECO:0007669"/>
    <property type="project" value="UniProtKB-SubCell"/>
</dbReference>
<evidence type="ECO:0000256" key="9">
    <source>
        <dbReference type="ARBA" id="ARBA00022833"/>
    </source>
</evidence>
<feature type="region of interest" description="Disordered" evidence="13">
    <location>
        <begin position="235"/>
        <end position="289"/>
    </location>
</feature>
<dbReference type="EMBL" id="KN880789">
    <property type="protein sequence ID" value="KIY62384.1"/>
    <property type="molecule type" value="Genomic_DNA"/>
</dbReference>
<gene>
    <name evidence="15" type="ORF">CYLTODRAFT_459026</name>
</gene>
<keyword evidence="10" id="KW-0408">Iron</keyword>
<feature type="compositionally biased region" description="Acidic residues" evidence="13">
    <location>
        <begin position="253"/>
        <end position="262"/>
    </location>
</feature>
<keyword evidence="9" id="KW-0862">Zinc</keyword>
<keyword evidence="7" id="KW-0479">Metal-binding</keyword>
<dbReference type="InterPro" id="IPR007708">
    <property type="entry name" value="DBR1_C"/>
</dbReference>
<dbReference type="PANTHER" id="PTHR12849:SF0">
    <property type="entry name" value="LARIAT DEBRANCHING ENZYME"/>
    <property type="match status" value="1"/>
</dbReference>
<evidence type="ECO:0000256" key="7">
    <source>
        <dbReference type="ARBA" id="ARBA00022723"/>
    </source>
</evidence>
<dbReference type="GO" id="GO:0008419">
    <property type="term" value="F:RNA lariat debranching enzyme activity"/>
    <property type="evidence" value="ECO:0007669"/>
    <property type="project" value="UniProtKB-ARBA"/>
</dbReference>
<dbReference type="InterPro" id="IPR041816">
    <property type="entry name" value="Dbr1_N"/>
</dbReference>
<comment type="cofactor">
    <cofactor evidence="3">
        <name>Fe(2+)</name>
        <dbReference type="ChEBI" id="CHEBI:29033"/>
    </cofactor>
</comment>
<dbReference type="GO" id="GO:0000398">
    <property type="term" value="P:mRNA splicing, via spliceosome"/>
    <property type="evidence" value="ECO:0007669"/>
    <property type="project" value="TreeGrafter"/>
</dbReference>
<evidence type="ECO:0000256" key="5">
    <source>
        <dbReference type="ARBA" id="ARBA00006045"/>
    </source>
</evidence>
<dbReference type="Proteomes" id="UP000054007">
    <property type="component" value="Unassembled WGS sequence"/>
</dbReference>
<dbReference type="PANTHER" id="PTHR12849">
    <property type="entry name" value="RNA LARIAT DEBRANCHING ENZYME"/>
    <property type="match status" value="1"/>
</dbReference>
<keyword evidence="11" id="KW-0464">Manganese</keyword>
<keyword evidence="12" id="KW-0539">Nucleus</keyword>
<sequence>MRIAVQGCCHGELDAIYEEIARQDEQDGKKTELLIICGDFEAIRNRGDLEAMAVPDKYKHMQTFWKYYCGERVAPVLTIFIGGNHEASNYLWELYHGGWAAPNIFYLGHAGCVRVNGLRIAGASGIFKGYNFRTGHHEHPPYDSNTMRSCYHIREFNTRRLSLLSSPEIFLSHDWPQGIEQYGDVDRLLRKKPFWKEEVRNGTLGSPPLTSLLHTLTPGYWFAAHMHAAFRATVHHGPAPTPAPEELKNPDEITIDDDEFDDPAPAPEPTAAPAPTSSSEAAASAPAPAHPETRFLALDKCLPKRKFLEILDISAPEESIPDQQPSFTFDAEWLAITRAFAPYFSTAKHQRAFPLEAPIREVIAREMEWVKTNLGTATSAEPSTQLDSTASSSNSPEYVKLKPISSILQFAVTAPVHVPGEEKGPKPPQPGLFPNPQTRAFCAMLQIQDRINPS</sequence>
<name>A0A0D7AX05_9AGAR</name>
<reference evidence="15 16" key="1">
    <citation type="journal article" date="2015" name="Fungal Genet. Biol.">
        <title>Evolution of novel wood decay mechanisms in Agaricales revealed by the genome sequences of Fistulina hepatica and Cylindrobasidium torrendii.</title>
        <authorList>
            <person name="Floudas D."/>
            <person name="Held B.W."/>
            <person name="Riley R."/>
            <person name="Nagy L.G."/>
            <person name="Koehler G."/>
            <person name="Ransdell A.S."/>
            <person name="Younus H."/>
            <person name="Chow J."/>
            <person name="Chiniquy J."/>
            <person name="Lipzen A."/>
            <person name="Tritt A."/>
            <person name="Sun H."/>
            <person name="Haridas S."/>
            <person name="LaButti K."/>
            <person name="Ohm R.A."/>
            <person name="Kues U."/>
            <person name="Blanchette R.A."/>
            <person name="Grigoriev I.V."/>
            <person name="Minto R.E."/>
            <person name="Hibbett D.S."/>
        </authorList>
    </citation>
    <scope>NUCLEOTIDE SEQUENCE [LARGE SCALE GENOMIC DNA]</scope>
    <source>
        <strain evidence="15 16">FP15055 ss-10</strain>
    </source>
</reference>
<keyword evidence="8" id="KW-0378">Hydrolase</keyword>
<dbReference type="CDD" id="cd00844">
    <property type="entry name" value="MPP_Dbr1_N"/>
    <property type="match status" value="1"/>
</dbReference>
<dbReference type="OrthoDB" id="407609at2759"/>
<dbReference type="InterPro" id="IPR004843">
    <property type="entry name" value="Calcineurin-like_PHP"/>
</dbReference>
<dbReference type="Pfam" id="PF00149">
    <property type="entry name" value="Metallophos"/>
    <property type="match status" value="1"/>
</dbReference>
<evidence type="ECO:0000259" key="14">
    <source>
        <dbReference type="SMART" id="SM01124"/>
    </source>
</evidence>
<evidence type="ECO:0000256" key="8">
    <source>
        <dbReference type="ARBA" id="ARBA00022801"/>
    </source>
</evidence>
<comment type="similarity">
    <text evidence="5">Belongs to the lariat debranching enzyme family.</text>
</comment>
<evidence type="ECO:0000256" key="3">
    <source>
        <dbReference type="ARBA" id="ARBA00001954"/>
    </source>
</evidence>
<dbReference type="FunFam" id="3.60.21.10:FF:000035">
    <property type="entry name" value="Lariat debranching enzyme"/>
    <property type="match status" value="1"/>
</dbReference>
<evidence type="ECO:0000256" key="13">
    <source>
        <dbReference type="SAM" id="MobiDB-lite"/>
    </source>
</evidence>
<accession>A0A0D7AX05</accession>
<feature type="region of interest" description="Disordered" evidence="13">
    <location>
        <begin position="375"/>
        <end position="395"/>
    </location>
</feature>
<evidence type="ECO:0000256" key="2">
    <source>
        <dbReference type="ARBA" id="ARBA00001947"/>
    </source>
</evidence>
<dbReference type="STRING" id="1314674.A0A0D7AX05"/>
<proteinExistence type="inferred from homology"/>
<evidence type="ECO:0000256" key="1">
    <source>
        <dbReference type="ARBA" id="ARBA00001936"/>
    </source>
</evidence>
<evidence type="ECO:0000256" key="10">
    <source>
        <dbReference type="ARBA" id="ARBA00023004"/>
    </source>
</evidence>
<keyword evidence="16" id="KW-1185">Reference proteome</keyword>
<dbReference type="Pfam" id="PF05011">
    <property type="entry name" value="DBR1"/>
    <property type="match status" value="1"/>
</dbReference>
<comment type="cofactor">
    <cofactor evidence="1">
        <name>Mn(2+)</name>
        <dbReference type="ChEBI" id="CHEBI:29035"/>
    </cofactor>
</comment>
<evidence type="ECO:0000313" key="15">
    <source>
        <dbReference type="EMBL" id="KIY62384.1"/>
    </source>
</evidence>
<dbReference type="SUPFAM" id="SSF56300">
    <property type="entry name" value="Metallo-dependent phosphatases"/>
    <property type="match status" value="1"/>
</dbReference>
<feature type="compositionally biased region" description="Low complexity" evidence="13">
    <location>
        <begin position="273"/>
        <end position="287"/>
    </location>
</feature>
<keyword evidence="6" id="KW-0507">mRNA processing</keyword>
<comment type="subcellular location">
    <subcellularLocation>
        <location evidence="4">Nucleus</location>
    </subcellularLocation>
</comment>
<evidence type="ECO:0000256" key="4">
    <source>
        <dbReference type="ARBA" id="ARBA00004123"/>
    </source>
</evidence>